<dbReference type="PROSITE" id="PS50216">
    <property type="entry name" value="DHHC"/>
    <property type="match status" value="1"/>
</dbReference>
<keyword evidence="7" id="KW-0564">Palmitate</keyword>
<dbReference type="Proteomes" id="UP000626109">
    <property type="component" value="Unassembled WGS sequence"/>
</dbReference>
<keyword evidence="6 10" id="KW-0472">Membrane</keyword>
<keyword evidence="3 10" id="KW-0808">Transferase</keyword>
<evidence type="ECO:0000256" key="8">
    <source>
        <dbReference type="ARBA" id="ARBA00023288"/>
    </source>
</evidence>
<sequence length="388" mass="43304">MPVSLRGRCKHVSSLCSTFWATCCAERVLSPVLVLLVHGVIVADVMWHRPEVWMERDAKNRGLRLLAAATVVCYLRTTLTDPGFLRGQEAQQATGERAASSWFPKEALALLCCAAAISMAEWRARPQDSSQLPGAGTSQDHELGSLLPGQSSEGAARPGDEEKGTASPPLLPGDTQSQGIQKRRGNIEDLENDSCEGQNQRWCKRCKLYQPLRTKHCHDCGRCVRTHDHHCPWIGSCVGENNRVLFLWFLILQGTELALFFCEGVQGISLLEPSVVLLVGLLFIALFFIMVACLLSFHLFLFLTNLTTWEHASWNRITYLRRLNQDRGSPFGRSILWNATAYCVGAFWCPLPLRRLAGLRYEEDGGVIWEMAEPRPMCCVLKLCADAC</sequence>
<dbReference type="Pfam" id="PF01529">
    <property type="entry name" value="DHHC"/>
    <property type="match status" value="1"/>
</dbReference>
<dbReference type="AlphaFoldDB" id="A0A813KXD6"/>
<comment type="catalytic activity">
    <reaction evidence="10">
        <text>L-cysteinyl-[protein] + hexadecanoyl-CoA = S-hexadecanoyl-L-cysteinyl-[protein] + CoA</text>
        <dbReference type="Rhea" id="RHEA:36683"/>
        <dbReference type="Rhea" id="RHEA-COMP:10131"/>
        <dbReference type="Rhea" id="RHEA-COMP:11032"/>
        <dbReference type="ChEBI" id="CHEBI:29950"/>
        <dbReference type="ChEBI" id="CHEBI:57287"/>
        <dbReference type="ChEBI" id="CHEBI:57379"/>
        <dbReference type="ChEBI" id="CHEBI:74151"/>
        <dbReference type="EC" id="2.3.1.225"/>
    </reaction>
</comment>
<evidence type="ECO:0000256" key="11">
    <source>
        <dbReference type="SAM" id="MobiDB-lite"/>
    </source>
</evidence>
<comment type="subcellular location">
    <subcellularLocation>
        <location evidence="1">Endomembrane system</location>
        <topology evidence="1">Multi-pass membrane protein</topology>
    </subcellularLocation>
</comment>
<dbReference type="EC" id="2.3.1.225" evidence="10"/>
<keyword evidence="4 10" id="KW-0812">Transmembrane</keyword>
<comment type="similarity">
    <text evidence="2 10">Belongs to the DHHC palmitoyltransferase family.</text>
</comment>
<dbReference type="GO" id="GO:0006612">
    <property type="term" value="P:protein targeting to membrane"/>
    <property type="evidence" value="ECO:0007669"/>
    <property type="project" value="TreeGrafter"/>
</dbReference>
<keyword evidence="8" id="KW-0449">Lipoprotein</keyword>
<evidence type="ECO:0000256" key="4">
    <source>
        <dbReference type="ARBA" id="ARBA00022692"/>
    </source>
</evidence>
<reference evidence="13" key="1">
    <citation type="submission" date="2021-02" db="EMBL/GenBank/DDBJ databases">
        <authorList>
            <person name="Dougan E. K."/>
            <person name="Rhodes N."/>
            <person name="Thang M."/>
            <person name="Chan C."/>
        </authorList>
    </citation>
    <scope>NUCLEOTIDE SEQUENCE</scope>
</reference>
<evidence type="ECO:0000256" key="5">
    <source>
        <dbReference type="ARBA" id="ARBA00022989"/>
    </source>
</evidence>
<evidence type="ECO:0000256" key="1">
    <source>
        <dbReference type="ARBA" id="ARBA00004127"/>
    </source>
</evidence>
<dbReference type="GO" id="GO:0005794">
    <property type="term" value="C:Golgi apparatus"/>
    <property type="evidence" value="ECO:0007669"/>
    <property type="project" value="TreeGrafter"/>
</dbReference>
<organism evidence="13 14">
    <name type="scientific">Polarella glacialis</name>
    <name type="common">Dinoflagellate</name>
    <dbReference type="NCBI Taxonomy" id="89957"/>
    <lineage>
        <taxon>Eukaryota</taxon>
        <taxon>Sar</taxon>
        <taxon>Alveolata</taxon>
        <taxon>Dinophyceae</taxon>
        <taxon>Suessiales</taxon>
        <taxon>Suessiaceae</taxon>
        <taxon>Polarella</taxon>
    </lineage>
</organism>
<evidence type="ECO:0000256" key="3">
    <source>
        <dbReference type="ARBA" id="ARBA00022679"/>
    </source>
</evidence>
<dbReference type="EMBL" id="CAJNNW010033125">
    <property type="protein sequence ID" value="CAE8717227.1"/>
    <property type="molecule type" value="Genomic_DNA"/>
</dbReference>
<evidence type="ECO:0000256" key="7">
    <source>
        <dbReference type="ARBA" id="ARBA00023139"/>
    </source>
</evidence>
<evidence type="ECO:0000256" key="6">
    <source>
        <dbReference type="ARBA" id="ARBA00023136"/>
    </source>
</evidence>
<evidence type="ECO:0000313" key="14">
    <source>
        <dbReference type="Proteomes" id="UP000626109"/>
    </source>
</evidence>
<gene>
    <name evidence="13" type="ORF">PGLA2088_LOCUS39442</name>
</gene>
<feature type="transmembrane region" description="Helical" evidence="10">
    <location>
        <begin position="245"/>
        <end position="262"/>
    </location>
</feature>
<evidence type="ECO:0000256" key="2">
    <source>
        <dbReference type="ARBA" id="ARBA00008574"/>
    </source>
</evidence>
<keyword evidence="5 10" id="KW-1133">Transmembrane helix</keyword>
<comment type="caution">
    <text evidence="13">The sequence shown here is derived from an EMBL/GenBank/DDBJ whole genome shotgun (WGS) entry which is preliminary data.</text>
</comment>
<dbReference type="PANTHER" id="PTHR22883:SF301">
    <property type="entry name" value="PALMITOYLTRANSFERASE ZDHHC12"/>
    <property type="match status" value="1"/>
</dbReference>
<accession>A0A813KXD6</accession>
<dbReference type="PANTHER" id="PTHR22883">
    <property type="entry name" value="ZINC FINGER DHHC DOMAIN CONTAINING PROTEIN"/>
    <property type="match status" value="1"/>
</dbReference>
<protein>
    <recommendedName>
        <fullName evidence="10">Palmitoyltransferase</fullName>
        <ecNumber evidence="10">2.3.1.225</ecNumber>
    </recommendedName>
</protein>
<feature type="compositionally biased region" description="Polar residues" evidence="11">
    <location>
        <begin position="127"/>
        <end position="138"/>
    </location>
</feature>
<name>A0A813KXD6_POLGL</name>
<dbReference type="InterPro" id="IPR001594">
    <property type="entry name" value="Palmitoyltrfase_DHHC"/>
</dbReference>
<dbReference type="GO" id="GO:0005783">
    <property type="term" value="C:endoplasmic reticulum"/>
    <property type="evidence" value="ECO:0007669"/>
    <property type="project" value="TreeGrafter"/>
</dbReference>
<evidence type="ECO:0000256" key="10">
    <source>
        <dbReference type="RuleBase" id="RU079119"/>
    </source>
</evidence>
<feature type="region of interest" description="Disordered" evidence="11">
    <location>
        <begin position="127"/>
        <end position="181"/>
    </location>
</feature>
<proteinExistence type="inferred from homology"/>
<feature type="transmembrane region" description="Helical" evidence="10">
    <location>
        <begin position="274"/>
        <end position="301"/>
    </location>
</feature>
<evidence type="ECO:0000259" key="12">
    <source>
        <dbReference type="Pfam" id="PF01529"/>
    </source>
</evidence>
<evidence type="ECO:0000256" key="9">
    <source>
        <dbReference type="ARBA" id="ARBA00023315"/>
    </source>
</evidence>
<comment type="domain">
    <text evidence="10">The DHHC domain is required for palmitoyltransferase activity.</text>
</comment>
<dbReference type="InterPro" id="IPR039859">
    <property type="entry name" value="PFA4/ZDH16/20/ERF2-like"/>
</dbReference>
<dbReference type="GO" id="GO:0019706">
    <property type="term" value="F:protein-cysteine S-palmitoyltransferase activity"/>
    <property type="evidence" value="ECO:0007669"/>
    <property type="project" value="UniProtKB-EC"/>
</dbReference>
<keyword evidence="9 10" id="KW-0012">Acyltransferase</keyword>
<evidence type="ECO:0000313" key="13">
    <source>
        <dbReference type="EMBL" id="CAE8717227.1"/>
    </source>
</evidence>
<feature type="domain" description="Palmitoyltransferase DHHC" evidence="12">
    <location>
        <begin position="199"/>
        <end position="314"/>
    </location>
</feature>